<accession>A0ABU6Z1H7</accession>
<dbReference type="EMBL" id="JASCZI010248467">
    <property type="protein sequence ID" value="MED6215203.1"/>
    <property type="molecule type" value="Genomic_DNA"/>
</dbReference>
<feature type="non-terminal residue" evidence="2">
    <location>
        <position position="65"/>
    </location>
</feature>
<protein>
    <submittedName>
        <fullName evidence="2">Uncharacterized protein</fullName>
    </submittedName>
</protein>
<comment type="caution">
    <text evidence="2">The sequence shown here is derived from an EMBL/GenBank/DDBJ whole genome shotgun (WGS) entry which is preliminary data.</text>
</comment>
<evidence type="ECO:0000313" key="3">
    <source>
        <dbReference type="Proteomes" id="UP001341840"/>
    </source>
</evidence>
<feature type="non-terminal residue" evidence="2">
    <location>
        <position position="1"/>
    </location>
</feature>
<evidence type="ECO:0000256" key="1">
    <source>
        <dbReference type="SAM" id="MobiDB-lite"/>
    </source>
</evidence>
<gene>
    <name evidence="2" type="ORF">PIB30_111126</name>
</gene>
<reference evidence="2 3" key="1">
    <citation type="journal article" date="2023" name="Plants (Basel)">
        <title>Bridging the Gap: Combining Genomics and Transcriptomics Approaches to Understand Stylosanthes scabra, an Orphan Legume from the Brazilian Caatinga.</title>
        <authorList>
            <person name="Ferreira-Neto J.R.C."/>
            <person name="da Silva M.D."/>
            <person name="Binneck E."/>
            <person name="de Melo N.F."/>
            <person name="da Silva R.H."/>
            <person name="de Melo A.L.T.M."/>
            <person name="Pandolfi V."/>
            <person name="Bustamante F.O."/>
            <person name="Brasileiro-Vidal A.C."/>
            <person name="Benko-Iseppon A.M."/>
        </authorList>
    </citation>
    <scope>NUCLEOTIDE SEQUENCE [LARGE SCALE GENOMIC DNA]</scope>
    <source>
        <tissue evidence="2">Leaves</tissue>
    </source>
</reference>
<name>A0ABU6Z1H7_9FABA</name>
<feature type="region of interest" description="Disordered" evidence="1">
    <location>
        <begin position="1"/>
        <end position="49"/>
    </location>
</feature>
<keyword evidence="3" id="KW-1185">Reference proteome</keyword>
<dbReference type="Proteomes" id="UP001341840">
    <property type="component" value="Unassembled WGS sequence"/>
</dbReference>
<proteinExistence type="predicted"/>
<evidence type="ECO:0000313" key="2">
    <source>
        <dbReference type="EMBL" id="MED6215203.1"/>
    </source>
</evidence>
<organism evidence="2 3">
    <name type="scientific">Stylosanthes scabra</name>
    <dbReference type="NCBI Taxonomy" id="79078"/>
    <lineage>
        <taxon>Eukaryota</taxon>
        <taxon>Viridiplantae</taxon>
        <taxon>Streptophyta</taxon>
        <taxon>Embryophyta</taxon>
        <taxon>Tracheophyta</taxon>
        <taxon>Spermatophyta</taxon>
        <taxon>Magnoliopsida</taxon>
        <taxon>eudicotyledons</taxon>
        <taxon>Gunneridae</taxon>
        <taxon>Pentapetalae</taxon>
        <taxon>rosids</taxon>
        <taxon>fabids</taxon>
        <taxon>Fabales</taxon>
        <taxon>Fabaceae</taxon>
        <taxon>Papilionoideae</taxon>
        <taxon>50 kb inversion clade</taxon>
        <taxon>dalbergioids sensu lato</taxon>
        <taxon>Dalbergieae</taxon>
        <taxon>Pterocarpus clade</taxon>
        <taxon>Stylosanthes</taxon>
    </lineage>
</organism>
<sequence>QNKKSTEIITCQKRGRPVGSKDKNPRKRRKTDDANTLSVEEDKDKVETPEVVQNHDIVEASKDIM</sequence>